<feature type="signal peptide" evidence="1">
    <location>
        <begin position="1"/>
        <end position="17"/>
    </location>
</feature>
<gene>
    <name evidence="2" type="ORF">KUCA_T00002937001</name>
</gene>
<dbReference type="Proteomes" id="UP000019384">
    <property type="component" value="Unassembled WGS sequence"/>
</dbReference>
<evidence type="ECO:0000313" key="2">
    <source>
        <dbReference type="EMBL" id="CDK26960.1"/>
    </source>
</evidence>
<dbReference type="EMBL" id="HG793127">
    <property type="protein sequence ID" value="CDK26960.1"/>
    <property type="molecule type" value="Genomic_DNA"/>
</dbReference>
<dbReference type="RefSeq" id="XP_022458956.1">
    <property type="nucleotide sequence ID" value="XM_022603230.1"/>
</dbReference>
<proteinExistence type="predicted"/>
<evidence type="ECO:0000256" key="1">
    <source>
        <dbReference type="SAM" id="SignalP"/>
    </source>
</evidence>
<protein>
    <submittedName>
        <fullName evidence="2">Uncharacterized protein</fullName>
    </submittedName>
</protein>
<reference evidence="2" key="1">
    <citation type="submission" date="2013-12" db="EMBL/GenBank/DDBJ databases">
        <authorList>
            <person name="Genoscope - CEA"/>
        </authorList>
    </citation>
    <scope>NUCLEOTIDE SEQUENCE</scope>
    <source>
        <strain evidence="2">CBS 1993</strain>
    </source>
</reference>
<reference evidence="2" key="2">
    <citation type="submission" date="2014-02" db="EMBL/GenBank/DDBJ databases">
        <title>Complete DNA sequence of /Kuraishia capsulata/ illustrates novel genomic features among budding yeasts (/Saccharomycotina/).</title>
        <authorList>
            <person name="Morales L."/>
            <person name="Noel B."/>
            <person name="Porcel B."/>
            <person name="Marcet-Houben M."/>
            <person name="Hullo M-F."/>
            <person name="Sacerdot C."/>
            <person name="Tekaia F."/>
            <person name="Leh-Louis V."/>
            <person name="Despons L."/>
            <person name="Khanna V."/>
            <person name="Aury J-M."/>
            <person name="Barbe V."/>
            <person name="Couloux A."/>
            <person name="Labadie K."/>
            <person name="Pelletier E."/>
            <person name="Souciet J-L."/>
            <person name="Boekhout T."/>
            <person name="Gabaldon T."/>
            <person name="Wincker P."/>
            <person name="Dujon B."/>
        </authorList>
    </citation>
    <scope>NUCLEOTIDE SEQUENCE</scope>
    <source>
        <strain evidence="2">CBS 1993</strain>
    </source>
</reference>
<name>W6MW70_9ASCO</name>
<keyword evidence="1" id="KW-0732">Signal</keyword>
<accession>W6MW70</accession>
<sequence length="120" mass="14038">MFSFSMFPLILLDDCSWFGAIPQLRVYEDGAVSDQCCSLVSARCQSFEVLRYDRPLFFIWKDVTYNFFLNSVILIFSGPQRTKTYFFFLESETVVPKFQAHYNTLGCCDQRARTKNAHLK</sequence>
<dbReference type="GeneID" id="34520344"/>
<feature type="chain" id="PRO_5004878649" evidence="1">
    <location>
        <begin position="18"/>
        <end position="120"/>
    </location>
</feature>
<dbReference type="AlphaFoldDB" id="W6MW70"/>
<evidence type="ECO:0000313" key="3">
    <source>
        <dbReference type="Proteomes" id="UP000019384"/>
    </source>
</evidence>
<keyword evidence="3" id="KW-1185">Reference proteome</keyword>
<organism evidence="2 3">
    <name type="scientific">Kuraishia capsulata CBS 1993</name>
    <dbReference type="NCBI Taxonomy" id="1382522"/>
    <lineage>
        <taxon>Eukaryota</taxon>
        <taxon>Fungi</taxon>
        <taxon>Dikarya</taxon>
        <taxon>Ascomycota</taxon>
        <taxon>Saccharomycotina</taxon>
        <taxon>Pichiomycetes</taxon>
        <taxon>Pichiales</taxon>
        <taxon>Pichiaceae</taxon>
        <taxon>Kuraishia</taxon>
    </lineage>
</organism>
<dbReference type="HOGENOM" id="CLU_2050021_0_0_1"/>